<dbReference type="OrthoDB" id="3552010at2759"/>
<feature type="region of interest" description="Disordered" evidence="1">
    <location>
        <begin position="479"/>
        <end position="525"/>
    </location>
</feature>
<feature type="compositionally biased region" description="Low complexity" evidence="1">
    <location>
        <begin position="1033"/>
        <end position="1055"/>
    </location>
</feature>
<proteinExistence type="predicted"/>
<evidence type="ECO:0000313" key="2">
    <source>
        <dbReference type="EMBL" id="CAD6441772.1"/>
    </source>
</evidence>
<evidence type="ECO:0000256" key="1">
    <source>
        <dbReference type="SAM" id="MobiDB-lite"/>
    </source>
</evidence>
<organism evidence="2 3">
    <name type="scientific">Sclerotinia trifoliorum</name>
    <dbReference type="NCBI Taxonomy" id="28548"/>
    <lineage>
        <taxon>Eukaryota</taxon>
        <taxon>Fungi</taxon>
        <taxon>Dikarya</taxon>
        <taxon>Ascomycota</taxon>
        <taxon>Pezizomycotina</taxon>
        <taxon>Leotiomycetes</taxon>
        <taxon>Helotiales</taxon>
        <taxon>Sclerotiniaceae</taxon>
        <taxon>Sclerotinia</taxon>
    </lineage>
</organism>
<feature type="compositionally biased region" description="Polar residues" evidence="1">
    <location>
        <begin position="846"/>
        <end position="856"/>
    </location>
</feature>
<comment type="caution">
    <text evidence="2">The sequence shown here is derived from an EMBL/GenBank/DDBJ whole genome shotgun (WGS) entry which is preliminary data.</text>
</comment>
<feature type="region of interest" description="Disordered" evidence="1">
    <location>
        <begin position="846"/>
        <end position="865"/>
    </location>
</feature>
<feature type="region of interest" description="Disordered" evidence="1">
    <location>
        <begin position="344"/>
        <end position="368"/>
    </location>
</feature>
<feature type="region of interest" description="Disordered" evidence="1">
    <location>
        <begin position="1009"/>
        <end position="1055"/>
    </location>
</feature>
<feature type="region of interest" description="Disordered" evidence="1">
    <location>
        <begin position="199"/>
        <end position="264"/>
    </location>
</feature>
<feature type="region of interest" description="Disordered" evidence="1">
    <location>
        <begin position="555"/>
        <end position="589"/>
    </location>
</feature>
<feature type="region of interest" description="Disordered" evidence="1">
    <location>
        <begin position="712"/>
        <end position="751"/>
    </location>
</feature>
<accession>A0A8H2VNY3</accession>
<dbReference type="Proteomes" id="UP000624404">
    <property type="component" value="Unassembled WGS sequence"/>
</dbReference>
<protein>
    <submittedName>
        <fullName evidence="2">120c41da-7d69-4a60-a512-341b97aaf7ab</fullName>
    </submittedName>
</protein>
<reference evidence="2" key="1">
    <citation type="submission" date="2020-10" db="EMBL/GenBank/DDBJ databases">
        <authorList>
            <person name="Kusch S."/>
        </authorList>
    </citation>
    <scope>NUCLEOTIDE SEQUENCE</scope>
    <source>
        <strain evidence="2">SwB9</strain>
    </source>
</reference>
<dbReference type="EMBL" id="CAJHIA010000007">
    <property type="protein sequence ID" value="CAD6441772.1"/>
    <property type="molecule type" value="Genomic_DNA"/>
</dbReference>
<evidence type="ECO:0000313" key="3">
    <source>
        <dbReference type="Proteomes" id="UP000624404"/>
    </source>
</evidence>
<sequence>MASDGPPRRQRKSVISFSTSNIGNLSSRGLGAASLTSPSQLVLGCSTGKLVRTTLVNSSSNIEGRHSPKSPTPRSKLPSLERRRTTVNHTNRALGDISSLPLSANPPLFAAVTTPRRALSSIATMVAGEPPAATQGINSSVDDWNKFGANLQREASNLPPISPTVATAAQTISVSNPTKSKFGTSINYNTNMGGKQVPYAQSPATPAGEALPTTNSEFPANTDADKQQWKAAVKANHPTSNPFNLSIPDRVHRRNPSLENSGMLSKDSHFDEMALSNSANAYKRMVETVEKANKVESQGSLIILGGSTTMTVVKNPFSGPPVTVDMDPNFDANFAEMMATLENSIPDGSTDARNTGGHKSTQSSKMSTQMRQGFRNLSPNGYHMDSDSETSTRSINNSMREANLMSSGNQTGRMASSRMEVSTQDLSSVSQMDSGFQTSMQSMNHSTTQQIMKNSGNQAEEISSRGQNMADASLGVDLQKGTHRSQSSGKGNIANISGCRISRERDISPTDPFRVSPWESGSTKSVWSTANVDGFSAQENPGASIVEASPIIQANSKTNMPGSSNQAPSTNAGGYPTESFTGSNPRNTLSVRGGYNMSFVPNMRSDTFATKVGPDTQALQMPSPRPAIIQNGTPVYGHTPNNSISKLGQMSSPSLNSTNLPARLGIDLRRSATPNQSIINPTHVASPAVANTPARSTRSNSIVLAAPNISFEEVSPNPLHPASFHRDSPRSQPNTPLLTSPNPLHPPSFHHPTPRAVWPTFHVPIPPNPAEWGSIPGYFQPGQIFNSQGDMNVNMDMSMHTQSPVSLQSGLQSQYNINAGGEQNVQMQQQCHGQVQNIMTQTALENQASERPNQENPVPAPTPPCSPPGSGWNNMLRQRLNLFETHQPLTARSTGHLRRLQVANEISTSLQYYDLNSPMPFDGKRSAPLWEHLVMEPRLKKTIDVEGKQLAINQLTIGENFECDFCTGKPNSYGIGPYSHNFNEIWGPAGCDWCRECQKSGKHIVRAAVLEKMDHKEKRRGKRPAKDSAGSGPSPKKSTQSSCSRSSMEGSRLSVSATSTSYDRYAPMSEESNVFGDPQEIFSAIDNILINPFMHNLMCRGSDHRQIDMSKTKICESCKMRKLQIITHGCHDEFSHIVALNTDGQWQLGYSRGLQDPSQMDGSGDLNIGLDIHGFSFDVGADLMDGSVTLDDINSIVDQGLKAGGMNSGGISTGVMQPDMDWGVNPSMNSIVNIDMDCTASNTELSWDQSGGNTTSSATFPLQPLTSSPPNSIQTHNHSIHMNGKPHGPISKFCMVCPAQSIFLCDGCPLTLCESCRYRLRDLCKGWFNNLIYTNGTNHNRNDAFLLRSDDGGYHEYGKFWPVPPHVSL</sequence>
<feature type="compositionally biased region" description="Low complexity" evidence="1">
    <location>
        <begin position="733"/>
        <end position="742"/>
    </location>
</feature>
<name>A0A8H2VNY3_9HELO</name>
<gene>
    <name evidence="2" type="ORF">SCLTRI_LOCUS1563</name>
</gene>
<feature type="region of interest" description="Disordered" evidence="1">
    <location>
        <begin position="56"/>
        <end position="79"/>
    </location>
</feature>
<keyword evidence="3" id="KW-1185">Reference proteome</keyword>